<name>A0AA41R3M3_9BACT</name>
<dbReference type="PANTHER" id="PTHR43304:SF1">
    <property type="entry name" value="PAC DOMAIN-CONTAINING PROTEIN"/>
    <property type="match status" value="1"/>
</dbReference>
<evidence type="ECO:0000259" key="9">
    <source>
        <dbReference type="PROSITE" id="PS50112"/>
    </source>
</evidence>
<dbReference type="SMART" id="SM00388">
    <property type="entry name" value="HisKA"/>
    <property type="match status" value="1"/>
</dbReference>
<feature type="modified residue" description="4-aspartylphosphate" evidence="6">
    <location>
        <position position="712"/>
    </location>
</feature>
<dbReference type="SUPFAM" id="SSF52172">
    <property type="entry name" value="CheY-like"/>
    <property type="match status" value="1"/>
</dbReference>
<dbReference type="InterPro" id="IPR005467">
    <property type="entry name" value="His_kinase_dom"/>
</dbReference>
<dbReference type="InterPro" id="IPR004358">
    <property type="entry name" value="Sig_transdc_His_kin-like_C"/>
</dbReference>
<accession>A0AA41R3M3</accession>
<dbReference type="CDD" id="cd00082">
    <property type="entry name" value="HisKA"/>
    <property type="match status" value="1"/>
</dbReference>
<keyword evidence="3 6" id="KW-0597">Phosphoprotein</keyword>
<comment type="caution">
    <text evidence="11">The sequence shown here is derived from an EMBL/GenBank/DDBJ whole genome shotgun (WGS) entry which is preliminary data.</text>
</comment>
<keyword evidence="4" id="KW-0808">Transferase</keyword>
<evidence type="ECO:0000259" key="7">
    <source>
        <dbReference type="PROSITE" id="PS50109"/>
    </source>
</evidence>
<dbReference type="InterPro" id="IPR036890">
    <property type="entry name" value="HATPase_C_sf"/>
</dbReference>
<dbReference type="InterPro" id="IPR011006">
    <property type="entry name" value="CheY-like_superfamily"/>
</dbReference>
<evidence type="ECO:0000256" key="4">
    <source>
        <dbReference type="ARBA" id="ARBA00022679"/>
    </source>
</evidence>
<dbReference type="InterPro" id="IPR000014">
    <property type="entry name" value="PAS"/>
</dbReference>
<dbReference type="EC" id="2.7.13.3" evidence="2"/>
<dbReference type="PANTHER" id="PTHR43304">
    <property type="entry name" value="PHYTOCHROME-LIKE PROTEIN CPH1"/>
    <property type="match status" value="1"/>
</dbReference>
<evidence type="ECO:0000256" key="1">
    <source>
        <dbReference type="ARBA" id="ARBA00000085"/>
    </source>
</evidence>
<dbReference type="RefSeq" id="WP_246907073.1">
    <property type="nucleotide sequence ID" value="NZ_JALJRB010000010.1"/>
</dbReference>
<sequence length="780" mass="87661">MTDDDFAGRANAAEMLKDSDRLFKAIVTTSQEWIWSIDIAGKHIFSNPAVEKILGRRPEEITGSAWHQMVHPEDVAKVKDALSKSMAQRTGWRNLVLRWRHKDGTFRWLESNAVAVLDDAGRVIGFHGSDRDITDRTRSEEDLQSNEARFRLMFQNAPMPYQSLDEEGRFIDVNQAFLDTLGYRREELIGKYFGDILHPDWVDHFKTNFPRFKAVGEVLGVEFEMVKKDGGTILVYFNGKIQRDVIGRFERTHCIFQDITERRRAEAGLKQAEARHAKMIANIGDVIVIIDQEGINRYKSPNIAKWFGWQPEELIGRPALENVHPDDIQRATDSLGQLFQAPNRTLTDQFRYRCKDGHYKWIEFTGTNLLHDPDIQGVLGNYHDITERKQAEVEREKLETQMRHSQKMESVGRLAGGVAHDFNNMLGVILGHTEMALEQVAPSQPVYDDLQEIGKAARRSADLTRQLLAFARKQTVAPKVLDLNRTVEGMLKMLRRLIGEEVELAWHPGARLWPVKVDTTQIDQILANLCVNARDAIDGAGTIVIGTENATVETTVSDEPDAPPPGDFVRLTVQDDGAGMDEATIEHLFEPFYTTKPIGQGTGLGLATVYGIVKQNGGFIRVQSRPGEGTTFSLHFPRHHEAANHSLPSEPPPRPASGRDTILLVEDEPSILHMITQILHRKGYRVLAAAGPDRALELARTHEGPIHLLMTDVVMPAMNGRELATQVRLLHPAIRCLFMSGYTADVIAKHGVLEEGVHFIQKPFSVNALALKVRACLETA</sequence>
<dbReference type="InterPro" id="IPR013655">
    <property type="entry name" value="PAS_fold_3"/>
</dbReference>
<dbReference type="SMART" id="SM00086">
    <property type="entry name" value="PAC"/>
    <property type="match status" value="3"/>
</dbReference>
<dbReference type="InterPro" id="IPR035965">
    <property type="entry name" value="PAS-like_dom_sf"/>
</dbReference>
<dbReference type="InterPro" id="IPR003661">
    <property type="entry name" value="HisK_dim/P_dom"/>
</dbReference>
<dbReference type="PROSITE" id="PS50109">
    <property type="entry name" value="HIS_KIN"/>
    <property type="match status" value="1"/>
</dbReference>
<feature type="domain" description="PAC" evidence="10">
    <location>
        <begin position="93"/>
        <end position="145"/>
    </location>
</feature>
<reference evidence="11" key="1">
    <citation type="submission" date="2022-04" db="EMBL/GenBank/DDBJ databases">
        <title>Desulfatitalea alkaliphila sp. nov., a novel anaerobic sulfate-reducing bacterium isolated from terrestrial mud volcano, Taman Peninsula, Russia.</title>
        <authorList>
            <person name="Khomyakova M.A."/>
            <person name="Merkel A.Y."/>
            <person name="Slobodkin A.I."/>
        </authorList>
    </citation>
    <scope>NUCLEOTIDE SEQUENCE</scope>
    <source>
        <strain evidence="11">M08but</strain>
    </source>
</reference>
<evidence type="ECO:0000313" key="11">
    <source>
        <dbReference type="EMBL" id="MCJ8501036.1"/>
    </source>
</evidence>
<dbReference type="SMART" id="SM00448">
    <property type="entry name" value="REC"/>
    <property type="match status" value="1"/>
</dbReference>
<gene>
    <name evidence="11" type="ORF">MRX98_10675</name>
</gene>
<feature type="domain" description="PAC" evidence="10">
    <location>
        <begin position="346"/>
        <end position="397"/>
    </location>
</feature>
<dbReference type="SUPFAM" id="SSF55874">
    <property type="entry name" value="ATPase domain of HSP90 chaperone/DNA topoisomerase II/histidine kinase"/>
    <property type="match status" value="1"/>
</dbReference>
<evidence type="ECO:0000259" key="8">
    <source>
        <dbReference type="PROSITE" id="PS50110"/>
    </source>
</evidence>
<feature type="domain" description="PAC" evidence="10">
    <location>
        <begin position="219"/>
        <end position="271"/>
    </location>
</feature>
<comment type="catalytic activity">
    <reaction evidence="1">
        <text>ATP + protein L-histidine = ADP + protein N-phospho-L-histidine.</text>
        <dbReference type="EC" id="2.7.13.3"/>
    </reaction>
</comment>
<dbReference type="Gene3D" id="3.30.450.20">
    <property type="entry name" value="PAS domain"/>
    <property type="match status" value="3"/>
</dbReference>
<feature type="domain" description="PAS" evidence="9">
    <location>
        <begin position="272"/>
        <end position="342"/>
    </location>
</feature>
<feature type="domain" description="Histidine kinase" evidence="7">
    <location>
        <begin position="417"/>
        <end position="640"/>
    </location>
</feature>
<proteinExistence type="predicted"/>
<dbReference type="PROSITE" id="PS50112">
    <property type="entry name" value="PAS"/>
    <property type="match status" value="3"/>
</dbReference>
<dbReference type="InterPro" id="IPR003594">
    <property type="entry name" value="HATPase_dom"/>
</dbReference>
<dbReference type="Pfam" id="PF08447">
    <property type="entry name" value="PAS_3"/>
    <property type="match status" value="2"/>
</dbReference>
<dbReference type="InterPro" id="IPR052162">
    <property type="entry name" value="Sensor_kinase/Photoreceptor"/>
</dbReference>
<dbReference type="SUPFAM" id="SSF47384">
    <property type="entry name" value="Homodimeric domain of signal transducing histidine kinase"/>
    <property type="match status" value="1"/>
</dbReference>
<dbReference type="PRINTS" id="PR00344">
    <property type="entry name" value="BCTRLSENSOR"/>
</dbReference>
<keyword evidence="12" id="KW-1185">Reference proteome</keyword>
<dbReference type="PROSITE" id="PS50113">
    <property type="entry name" value="PAC"/>
    <property type="match status" value="3"/>
</dbReference>
<dbReference type="Pfam" id="PF02518">
    <property type="entry name" value="HATPase_c"/>
    <property type="match status" value="1"/>
</dbReference>
<feature type="domain" description="PAS" evidence="9">
    <location>
        <begin position="146"/>
        <end position="200"/>
    </location>
</feature>
<dbReference type="SMART" id="SM00387">
    <property type="entry name" value="HATPase_c"/>
    <property type="match status" value="1"/>
</dbReference>
<dbReference type="InterPro" id="IPR001610">
    <property type="entry name" value="PAC"/>
</dbReference>
<evidence type="ECO:0000256" key="2">
    <source>
        <dbReference type="ARBA" id="ARBA00012438"/>
    </source>
</evidence>
<dbReference type="InterPro" id="IPR001789">
    <property type="entry name" value="Sig_transdc_resp-reg_receiver"/>
</dbReference>
<evidence type="ECO:0000313" key="12">
    <source>
        <dbReference type="Proteomes" id="UP001165427"/>
    </source>
</evidence>
<protein>
    <recommendedName>
        <fullName evidence="2">histidine kinase</fullName>
        <ecNumber evidence="2">2.7.13.3</ecNumber>
    </recommendedName>
</protein>
<feature type="domain" description="PAS" evidence="9">
    <location>
        <begin position="19"/>
        <end position="89"/>
    </location>
</feature>
<dbReference type="PROSITE" id="PS50110">
    <property type="entry name" value="RESPONSE_REGULATORY"/>
    <property type="match status" value="1"/>
</dbReference>
<dbReference type="Pfam" id="PF13426">
    <property type="entry name" value="PAS_9"/>
    <property type="match status" value="1"/>
</dbReference>
<dbReference type="SMART" id="SM00091">
    <property type="entry name" value="PAS"/>
    <property type="match status" value="3"/>
</dbReference>
<dbReference type="Gene3D" id="3.30.565.10">
    <property type="entry name" value="Histidine kinase-like ATPase, C-terminal domain"/>
    <property type="match status" value="1"/>
</dbReference>
<dbReference type="InterPro" id="IPR000700">
    <property type="entry name" value="PAS-assoc_C"/>
</dbReference>
<dbReference type="Gene3D" id="1.10.287.130">
    <property type="match status" value="1"/>
</dbReference>
<evidence type="ECO:0000259" key="10">
    <source>
        <dbReference type="PROSITE" id="PS50113"/>
    </source>
</evidence>
<keyword evidence="5" id="KW-0418">Kinase</keyword>
<dbReference type="NCBIfam" id="TIGR00229">
    <property type="entry name" value="sensory_box"/>
    <property type="match status" value="3"/>
</dbReference>
<evidence type="ECO:0000256" key="5">
    <source>
        <dbReference type="ARBA" id="ARBA00022777"/>
    </source>
</evidence>
<dbReference type="Proteomes" id="UP001165427">
    <property type="component" value="Unassembled WGS sequence"/>
</dbReference>
<dbReference type="EMBL" id="JALJRB010000010">
    <property type="protein sequence ID" value="MCJ8501036.1"/>
    <property type="molecule type" value="Genomic_DNA"/>
</dbReference>
<dbReference type="AlphaFoldDB" id="A0AA41R3M3"/>
<organism evidence="11 12">
    <name type="scientific">Desulfatitalea alkaliphila</name>
    <dbReference type="NCBI Taxonomy" id="2929485"/>
    <lineage>
        <taxon>Bacteria</taxon>
        <taxon>Pseudomonadati</taxon>
        <taxon>Thermodesulfobacteriota</taxon>
        <taxon>Desulfobacteria</taxon>
        <taxon>Desulfobacterales</taxon>
        <taxon>Desulfosarcinaceae</taxon>
        <taxon>Desulfatitalea</taxon>
    </lineage>
</organism>
<evidence type="ECO:0000256" key="6">
    <source>
        <dbReference type="PROSITE-ProRule" id="PRU00169"/>
    </source>
</evidence>
<dbReference type="Pfam" id="PF00072">
    <property type="entry name" value="Response_reg"/>
    <property type="match status" value="1"/>
</dbReference>
<feature type="domain" description="Response regulatory" evidence="8">
    <location>
        <begin position="661"/>
        <end position="777"/>
    </location>
</feature>
<evidence type="ECO:0000256" key="3">
    <source>
        <dbReference type="ARBA" id="ARBA00022553"/>
    </source>
</evidence>
<dbReference type="Gene3D" id="3.40.50.2300">
    <property type="match status" value="1"/>
</dbReference>
<dbReference type="CDD" id="cd00130">
    <property type="entry name" value="PAS"/>
    <property type="match status" value="3"/>
</dbReference>
<dbReference type="SUPFAM" id="SSF55785">
    <property type="entry name" value="PYP-like sensor domain (PAS domain)"/>
    <property type="match status" value="3"/>
</dbReference>
<dbReference type="GO" id="GO:0000155">
    <property type="term" value="F:phosphorelay sensor kinase activity"/>
    <property type="evidence" value="ECO:0007669"/>
    <property type="project" value="InterPro"/>
</dbReference>
<dbReference type="InterPro" id="IPR036097">
    <property type="entry name" value="HisK_dim/P_sf"/>
</dbReference>